<evidence type="ECO:0000313" key="2">
    <source>
        <dbReference type="EMBL" id="QPV61571.1"/>
    </source>
</evidence>
<reference evidence="2 3" key="1">
    <citation type="submission" date="2020-12" db="EMBL/GenBank/DDBJ databases">
        <title>Halosimplex halophilum sp. nov. and Halosimplex salinum sp. nov., two new members of the genus Halosimplex.</title>
        <authorList>
            <person name="Cui H.L."/>
        </authorList>
    </citation>
    <scope>NUCLEOTIDE SEQUENCE [LARGE SCALE GENOMIC DNA]</scope>
    <source>
        <strain evidence="2 3">YGH94</strain>
    </source>
</reference>
<accession>A0A7T3FVT4</accession>
<dbReference type="EMBL" id="CP065856">
    <property type="protein sequence ID" value="QPV61571.1"/>
    <property type="molecule type" value="Genomic_DNA"/>
</dbReference>
<dbReference type="OrthoDB" id="232154at2157"/>
<dbReference type="GeneID" id="60589318"/>
<organism evidence="2 3">
    <name type="scientific">Halosimplex litoreum</name>
    <dbReference type="NCBI Taxonomy" id="1198301"/>
    <lineage>
        <taxon>Archaea</taxon>
        <taxon>Methanobacteriati</taxon>
        <taxon>Methanobacteriota</taxon>
        <taxon>Stenosarchaea group</taxon>
        <taxon>Halobacteria</taxon>
        <taxon>Halobacteriales</taxon>
        <taxon>Haloarculaceae</taxon>
        <taxon>Halosimplex</taxon>
    </lineage>
</organism>
<name>A0A7T3FVT4_9EURY</name>
<evidence type="ECO:0008006" key="4">
    <source>
        <dbReference type="Google" id="ProtNLM"/>
    </source>
</evidence>
<evidence type="ECO:0000313" key="3">
    <source>
        <dbReference type="Proteomes" id="UP000595001"/>
    </source>
</evidence>
<keyword evidence="3" id="KW-1185">Reference proteome</keyword>
<dbReference type="KEGG" id="hlt:I7X12_12455"/>
<dbReference type="AlphaFoldDB" id="A0A7T3FVT4"/>
<proteinExistence type="predicted"/>
<gene>
    <name evidence="2" type="ORF">I7X12_12455</name>
</gene>
<evidence type="ECO:0000256" key="1">
    <source>
        <dbReference type="SAM" id="MobiDB-lite"/>
    </source>
</evidence>
<protein>
    <recommendedName>
        <fullName evidence="4">Histidine kinase-, DNA gyrase B-, and HSP90-like ATPase</fullName>
    </recommendedName>
</protein>
<dbReference type="RefSeq" id="WP_198060401.1">
    <property type="nucleotide sequence ID" value="NZ_CP065856.1"/>
</dbReference>
<dbReference type="Proteomes" id="UP000595001">
    <property type="component" value="Chromosome"/>
</dbReference>
<sequence>MSGRDILQDDEVDWVFPDLRPGGAGQGGDLTQFTMEGELETFVREVLQNANDAAYSDLDDPVEVDFHIQELTGDELSEFKTALRWEKWKAQVESAADEENSQIARRIERFAEKVEDEDSLRLLTVEDKHTQGLTGPDEDSPDRGSTNFSALVRDSLESNKEEEAAGGKFGLGKAVLRIFSGTSTVLFTSVLSENDPRPDSPRLIGRTKLPQHWKGETRHNGQGFFGDTRTCEGEYEPPASLWGEEAASLADSLHVSRPDHETPGTSVTVVGFRDPSREEPRGTEELAEEIRDEAVKWFWPAIWRGDLRVRAQTSNSTYEGTIDRVPDVEPYIECLESECVKELEETGDVVTESIDISIPDRENGDDPEMTDDGEVGLAVRLTVEDEQRYTNNVALIRGAGMVVRYWDRNKLVHGNRNFHAVTLGGEARAWLEDEDPTSDDTDVENFLKDAEPPAHDDWEQTDATRDDYKRGTKRTIDDLKSDVEEAISDFVGPNFDRGMRGPQRLANRFPLTNQGTTEEPDGAAKIDGDADIRRNNDSEQWSFSATVTPADDDYELVEVEISLPRMAEERQMQDDFVPIGTFDEVPSGCAMSRRENGKVVVFSVDGNQDEIQLAGHSETDPLGVKTRLNVDGTVRPVEVTDDE</sequence>
<feature type="region of interest" description="Disordered" evidence="1">
    <location>
        <begin position="121"/>
        <end position="147"/>
    </location>
</feature>